<feature type="coiled-coil region" evidence="2">
    <location>
        <begin position="550"/>
        <end position="577"/>
    </location>
</feature>
<comment type="caution">
    <text evidence="4">The sequence shown here is derived from an EMBL/GenBank/DDBJ whole genome shotgun (WGS) entry which is preliminary data.</text>
</comment>
<dbReference type="PROSITE" id="PS50082">
    <property type="entry name" value="WD_REPEATS_2"/>
    <property type="match status" value="1"/>
</dbReference>
<feature type="region of interest" description="Disordered" evidence="3">
    <location>
        <begin position="416"/>
        <end position="460"/>
    </location>
</feature>
<accession>A0AAV5WFR7</accession>
<keyword evidence="1" id="KW-0853">WD repeat</keyword>
<dbReference type="Proteomes" id="UP001432322">
    <property type="component" value="Unassembled WGS sequence"/>
</dbReference>
<keyword evidence="2" id="KW-0175">Coiled coil</keyword>
<organism evidence="4 5">
    <name type="scientific">Pristionchus fissidentatus</name>
    <dbReference type="NCBI Taxonomy" id="1538716"/>
    <lineage>
        <taxon>Eukaryota</taxon>
        <taxon>Metazoa</taxon>
        <taxon>Ecdysozoa</taxon>
        <taxon>Nematoda</taxon>
        <taxon>Chromadorea</taxon>
        <taxon>Rhabditida</taxon>
        <taxon>Rhabditina</taxon>
        <taxon>Diplogasteromorpha</taxon>
        <taxon>Diplogasteroidea</taxon>
        <taxon>Neodiplogasteridae</taxon>
        <taxon>Pristionchus</taxon>
    </lineage>
</organism>
<dbReference type="SMART" id="SM00320">
    <property type="entry name" value="WD40"/>
    <property type="match status" value="2"/>
</dbReference>
<name>A0AAV5WFR7_9BILA</name>
<dbReference type="InterPro" id="IPR001680">
    <property type="entry name" value="WD40_rpt"/>
</dbReference>
<evidence type="ECO:0000313" key="5">
    <source>
        <dbReference type="Proteomes" id="UP001432322"/>
    </source>
</evidence>
<reference evidence="4" key="1">
    <citation type="submission" date="2023-10" db="EMBL/GenBank/DDBJ databases">
        <title>Genome assembly of Pristionchus species.</title>
        <authorList>
            <person name="Yoshida K."/>
            <person name="Sommer R.J."/>
        </authorList>
    </citation>
    <scope>NUCLEOTIDE SEQUENCE</scope>
    <source>
        <strain evidence="4">RS5133</strain>
    </source>
</reference>
<evidence type="ECO:0000256" key="2">
    <source>
        <dbReference type="SAM" id="Coils"/>
    </source>
</evidence>
<sequence>MENDRQEEVKMEILRRRVFELRGKNHFSLLSASLKWIVAVPMEKETPANYLYACSLPRDTVIQVEGHPHPISAISFARQDESKFASASSEGEIRVWKANDAGVVHLLASCHLHKSAVSYLTFHPTNDSLLLSFSPNERMIVCDWMMNKTSFAVSDDSSVSAWSLDSRFVYTASATQIQQLCSSSGRIIVSCQLVSNLAIPYKILPITTCTVLLLSEANGASQLTLHNSTSLQCVYTLIMLCSPRILPCYNSSLGLLTMMHKVDGSIECHELFDCSPYLRSCFSRRFVISSQCVSHDWTPVSGETERESAISSLACILPPSSLNEEEEVIRVLHSHSSSPTIYLTSLRNSSLVNRAEGSKGSKSLIEECDKKESSPPDDVSPPLNPPSSQFRLSSICDSESSDQLASPIKLNSFSDVTQADYRPTEGESNQATYDKGKKLKPTDGTVDQESRGETGGDCGESAVMQDKWSITSLADDTKKSIVSPPRYSSFEPTETSCSDIGNPFTTRESNGATHLVTVTMEDGDEEFFNGEDGGTGDGKESRTSYANVDRFILEETVANLEAMLRKSERERFGMQKRLGEMEQDIVSLRYELEWKDSRISELEGLLSAQ</sequence>
<dbReference type="AlphaFoldDB" id="A0AAV5WFR7"/>
<evidence type="ECO:0008006" key="6">
    <source>
        <dbReference type="Google" id="ProtNLM"/>
    </source>
</evidence>
<gene>
    <name evidence="4" type="ORF">PFISCL1PPCAC_19971</name>
</gene>
<feature type="compositionally biased region" description="Basic and acidic residues" evidence="3">
    <location>
        <begin position="356"/>
        <end position="374"/>
    </location>
</feature>
<keyword evidence="5" id="KW-1185">Reference proteome</keyword>
<dbReference type="PROSITE" id="PS50294">
    <property type="entry name" value="WD_REPEATS_REGION"/>
    <property type="match status" value="1"/>
</dbReference>
<feature type="repeat" description="WD" evidence="1">
    <location>
        <begin position="64"/>
        <end position="106"/>
    </location>
</feature>
<feature type="region of interest" description="Disordered" evidence="3">
    <location>
        <begin position="354"/>
        <end position="396"/>
    </location>
</feature>
<evidence type="ECO:0000313" key="4">
    <source>
        <dbReference type="EMBL" id="GMT28674.1"/>
    </source>
</evidence>
<evidence type="ECO:0000256" key="3">
    <source>
        <dbReference type="SAM" id="MobiDB-lite"/>
    </source>
</evidence>
<proteinExistence type="predicted"/>
<dbReference type="EMBL" id="BTSY01000005">
    <property type="protein sequence ID" value="GMT28674.1"/>
    <property type="molecule type" value="Genomic_DNA"/>
</dbReference>
<dbReference type="InterPro" id="IPR036322">
    <property type="entry name" value="WD40_repeat_dom_sf"/>
</dbReference>
<dbReference type="SUPFAM" id="SSF50978">
    <property type="entry name" value="WD40 repeat-like"/>
    <property type="match status" value="1"/>
</dbReference>
<evidence type="ECO:0000256" key="1">
    <source>
        <dbReference type="PROSITE-ProRule" id="PRU00221"/>
    </source>
</evidence>
<dbReference type="Gene3D" id="2.130.10.10">
    <property type="entry name" value="YVTN repeat-like/Quinoprotein amine dehydrogenase"/>
    <property type="match status" value="1"/>
</dbReference>
<feature type="compositionally biased region" description="Polar residues" evidence="3">
    <location>
        <begin position="490"/>
        <end position="508"/>
    </location>
</feature>
<feature type="region of interest" description="Disordered" evidence="3">
    <location>
        <begin position="484"/>
        <end position="508"/>
    </location>
</feature>
<protein>
    <recommendedName>
        <fullName evidence="6">WD40 domain-containing protein</fullName>
    </recommendedName>
</protein>
<dbReference type="InterPro" id="IPR015943">
    <property type="entry name" value="WD40/YVTN_repeat-like_dom_sf"/>
</dbReference>